<dbReference type="AlphaFoldDB" id="A0A6I0ETY7"/>
<evidence type="ECO:0000256" key="2">
    <source>
        <dbReference type="SAM" id="MobiDB-lite"/>
    </source>
</evidence>
<reference evidence="3 4" key="1">
    <citation type="submission" date="2019-10" db="EMBL/GenBank/DDBJ databases">
        <title>Whole-genome sequence of the extremophile Heliorestis acidaminivorans DSM 24790.</title>
        <authorList>
            <person name="Kyndt J.A."/>
            <person name="Meyer T.E."/>
        </authorList>
    </citation>
    <scope>NUCLEOTIDE SEQUENCE [LARGE SCALE GENOMIC DNA]</scope>
    <source>
        <strain evidence="3 4">DSM 24790</strain>
    </source>
</reference>
<feature type="region of interest" description="Disordered" evidence="2">
    <location>
        <begin position="1"/>
        <end position="29"/>
    </location>
</feature>
<name>A0A6I0ETY7_9FIRM</name>
<dbReference type="RefSeq" id="WP_151617701.1">
    <property type="nucleotide sequence ID" value="NZ_WBXO01000001.1"/>
</dbReference>
<organism evidence="3 4">
    <name type="scientific">Heliorestis acidaminivorans</name>
    <dbReference type="NCBI Taxonomy" id="553427"/>
    <lineage>
        <taxon>Bacteria</taxon>
        <taxon>Bacillati</taxon>
        <taxon>Bacillota</taxon>
        <taxon>Clostridia</taxon>
        <taxon>Eubacteriales</taxon>
        <taxon>Heliobacteriaceae</taxon>
        <taxon>Heliorestis</taxon>
    </lineage>
</organism>
<sequence>MITAPVFSSSPTPVTPSPSTPVVPTDPTDQEIVDAVRDKYKDHVMLDNTVKENDDVTDTVKALKDQQEQEANQDLSVTVTAVNASNGDAVAEYLALANGVVTFAKLNETGQAVTEKATLTFQKGQANTTLVVTVTIESLIATA</sequence>
<protein>
    <submittedName>
        <fullName evidence="3">Uncharacterized protein</fullName>
    </submittedName>
</protein>
<comment type="caution">
    <text evidence="3">The sequence shown here is derived from an EMBL/GenBank/DDBJ whole genome shotgun (WGS) entry which is preliminary data.</text>
</comment>
<dbReference type="EMBL" id="WBXO01000001">
    <property type="protein sequence ID" value="KAB2954255.1"/>
    <property type="molecule type" value="Genomic_DNA"/>
</dbReference>
<proteinExistence type="predicted"/>
<evidence type="ECO:0000313" key="4">
    <source>
        <dbReference type="Proteomes" id="UP000468766"/>
    </source>
</evidence>
<evidence type="ECO:0000313" key="3">
    <source>
        <dbReference type="EMBL" id="KAB2954255.1"/>
    </source>
</evidence>
<keyword evidence="1" id="KW-0175">Coiled coil</keyword>
<dbReference type="Proteomes" id="UP000468766">
    <property type="component" value="Unassembled WGS sequence"/>
</dbReference>
<evidence type="ECO:0000256" key="1">
    <source>
        <dbReference type="SAM" id="Coils"/>
    </source>
</evidence>
<feature type="coiled-coil region" evidence="1">
    <location>
        <begin position="46"/>
        <end position="73"/>
    </location>
</feature>
<keyword evidence="4" id="KW-1185">Reference proteome</keyword>
<accession>A0A6I0ETY7</accession>
<feature type="compositionally biased region" description="Low complexity" evidence="2">
    <location>
        <begin position="1"/>
        <end position="12"/>
    </location>
</feature>
<gene>
    <name evidence="3" type="ORF">F9B85_00740</name>
</gene>